<keyword evidence="5" id="KW-1185">Reference proteome</keyword>
<dbReference type="PROSITE" id="PS00061">
    <property type="entry name" value="ADH_SHORT"/>
    <property type="match status" value="1"/>
</dbReference>
<evidence type="ECO:0000313" key="4">
    <source>
        <dbReference type="EMBL" id="MFB9579150.1"/>
    </source>
</evidence>
<evidence type="ECO:0000259" key="3">
    <source>
        <dbReference type="SMART" id="SM00822"/>
    </source>
</evidence>
<dbReference type="PRINTS" id="PR00081">
    <property type="entry name" value="GDHRDH"/>
</dbReference>
<comment type="caution">
    <text evidence="4">The sequence shown here is derived from an EMBL/GenBank/DDBJ whole genome shotgun (WGS) entry which is preliminary data.</text>
</comment>
<dbReference type="PANTHER" id="PTHR44196">
    <property type="entry name" value="DEHYDROGENASE/REDUCTASE SDR FAMILY MEMBER 7B"/>
    <property type="match status" value="1"/>
</dbReference>
<comment type="similarity">
    <text evidence="1">Belongs to the short-chain dehydrogenases/reductases (SDR) family.</text>
</comment>
<dbReference type="EMBL" id="JBHMCG010000212">
    <property type="protein sequence ID" value="MFB9579150.1"/>
    <property type="molecule type" value="Genomic_DNA"/>
</dbReference>
<organism evidence="4 5">
    <name type="scientific">Streptomyces yanii</name>
    <dbReference type="NCBI Taxonomy" id="78510"/>
    <lineage>
        <taxon>Bacteria</taxon>
        <taxon>Bacillati</taxon>
        <taxon>Actinomycetota</taxon>
        <taxon>Actinomycetes</taxon>
        <taxon>Kitasatosporales</taxon>
        <taxon>Streptomycetaceae</taxon>
        <taxon>Streptomyces</taxon>
    </lineage>
</organism>
<dbReference type="InterPro" id="IPR036291">
    <property type="entry name" value="NAD(P)-bd_dom_sf"/>
</dbReference>
<evidence type="ECO:0000256" key="1">
    <source>
        <dbReference type="ARBA" id="ARBA00006484"/>
    </source>
</evidence>
<dbReference type="InterPro" id="IPR020904">
    <property type="entry name" value="Sc_DH/Rdtase_CS"/>
</dbReference>
<proteinExistence type="inferred from homology"/>
<feature type="domain" description="Ketoreductase" evidence="3">
    <location>
        <begin position="10"/>
        <end position="197"/>
    </location>
</feature>
<dbReference type="Pfam" id="PF00106">
    <property type="entry name" value="adh_short"/>
    <property type="match status" value="1"/>
</dbReference>
<accession>A0ABV5RMP0</accession>
<dbReference type="Gene3D" id="3.40.50.720">
    <property type="entry name" value="NAD(P)-binding Rossmann-like Domain"/>
    <property type="match status" value="1"/>
</dbReference>
<sequence>MTLLEPAAARTVVVTGASGGIGRACAVAFAARGDRLALIARGRTGLDGAVHEAEQAGAAKVIAIETDVVDPQAVEAAAQRAEDELGPVDVWVNAAFASVFAPFTEIEPEEFRRVTEVSYLGYVYATGAALRRMLPRDAGVVVQVGSAIAYRGVPLQSAYSGAKHAIQGFNEALRCELLASGTRVRTTMVQMPAVNTPQFDWVRSRLPRRAQPVPPIYQPEVAARAVLFAADHPGRREYWVGASTVATLIANAIVPGLLDRYLARTGFDSQQTDERRCAGDPDNLFDPVDSWQDFGAHGRFDDRARNRSLQQQAAHALGAVAEVARQTPGRMRTGLPGLAAGFVSRVRGTRVPQSHGQE</sequence>
<reference evidence="4 5" key="1">
    <citation type="submission" date="2024-09" db="EMBL/GenBank/DDBJ databases">
        <authorList>
            <person name="Sun Q."/>
            <person name="Mori K."/>
        </authorList>
    </citation>
    <scope>NUCLEOTIDE SEQUENCE [LARGE SCALE GENOMIC DNA]</scope>
    <source>
        <strain evidence="4 5">JCM 3331</strain>
    </source>
</reference>
<dbReference type="InterPro" id="IPR002347">
    <property type="entry name" value="SDR_fam"/>
</dbReference>
<dbReference type="InterPro" id="IPR057326">
    <property type="entry name" value="KR_dom"/>
</dbReference>
<keyword evidence="2" id="KW-0560">Oxidoreductase</keyword>
<gene>
    <name evidence="4" type="ORF">ACFFTL_44615</name>
</gene>
<name>A0ABV5RMP0_9ACTN</name>
<dbReference type="RefSeq" id="WP_345515836.1">
    <property type="nucleotide sequence ID" value="NZ_BAAAXD010000034.1"/>
</dbReference>
<dbReference type="Proteomes" id="UP001589710">
    <property type="component" value="Unassembled WGS sequence"/>
</dbReference>
<dbReference type="SMART" id="SM00822">
    <property type="entry name" value="PKS_KR"/>
    <property type="match status" value="1"/>
</dbReference>
<evidence type="ECO:0000313" key="5">
    <source>
        <dbReference type="Proteomes" id="UP001589710"/>
    </source>
</evidence>
<evidence type="ECO:0000256" key="2">
    <source>
        <dbReference type="ARBA" id="ARBA00023002"/>
    </source>
</evidence>
<dbReference type="PANTHER" id="PTHR44196:SF1">
    <property type="entry name" value="DEHYDROGENASE_REDUCTASE SDR FAMILY MEMBER 7B"/>
    <property type="match status" value="1"/>
</dbReference>
<dbReference type="SUPFAM" id="SSF51735">
    <property type="entry name" value="NAD(P)-binding Rossmann-fold domains"/>
    <property type="match status" value="1"/>
</dbReference>
<protein>
    <submittedName>
        <fullName evidence="4">SDR family oxidoreductase</fullName>
    </submittedName>
</protein>
<dbReference type="NCBIfam" id="NF005495">
    <property type="entry name" value="PRK07109.1"/>
    <property type="match status" value="1"/>
</dbReference>